<dbReference type="AlphaFoldDB" id="A0A5J9SDQ9"/>
<gene>
    <name evidence="3" type="ORF">EJB05_57467</name>
</gene>
<keyword evidence="4" id="KW-1185">Reference proteome</keyword>
<evidence type="ECO:0000313" key="3">
    <source>
        <dbReference type="EMBL" id="TVT97291.1"/>
    </source>
</evidence>
<evidence type="ECO:0000256" key="1">
    <source>
        <dbReference type="SAM" id="MobiDB-lite"/>
    </source>
</evidence>
<dbReference type="PANTHER" id="PTHR33074">
    <property type="entry name" value="EXPRESSED PROTEIN-RELATED"/>
    <property type="match status" value="1"/>
</dbReference>
<comment type="caution">
    <text evidence="3">The sequence shown here is derived from an EMBL/GenBank/DDBJ whole genome shotgun (WGS) entry which is preliminary data.</text>
</comment>
<organism evidence="3 4">
    <name type="scientific">Eragrostis curvula</name>
    <name type="common">weeping love grass</name>
    <dbReference type="NCBI Taxonomy" id="38414"/>
    <lineage>
        <taxon>Eukaryota</taxon>
        <taxon>Viridiplantae</taxon>
        <taxon>Streptophyta</taxon>
        <taxon>Embryophyta</taxon>
        <taxon>Tracheophyta</taxon>
        <taxon>Spermatophyta</taxon>
        <taxon>Magnoliopsida</taxon>
        <taxon>Liliopsida</taxon>
        <taxon>Poales</taxon>
        <taxon>Poaceae</taxon>
        <taxon>PACMAD clade</taxon>
        <taxon>Chloridoideae</taxon>
        <taxon>Eragrostideae</taxon>
        <taxon>Eragrostidinae</taxon>
        <taxon>Eragrostis</taxon>
    </lineage>
</organism>
<sequence length="429" mass="47586">MEIQAAQPLSGYPSAISPRWVVLEFHCARKNKQDPNSVDATTLAAARTSTGHLIQVYLLLDAPPTTGRRTRDSVLIEIGHADNPCVTDHFVYNAGAAAADPRRPPSLSLPPPYFLAEEAVGDNFLRPVHRCLELFATGLLRRGDDDEIVVAELTTVAASEDEKKKNVVELFMLRSGVWSINYPPISCRDADDRRGRQDLPTLWKSDIVVPVGDRLLCWVDFCIGLVFCDVFEENLRLQYVPLPKDESFIQLKNRNVCVTAGGDTLKFVNIFPNCCCGGEDASKCDRCHNAYTIKTWALSTDDMVWVMDSMVGSTELQAVLDSYEDLPRVPLSYPVINMDKPHVISFQLCESYYHVKCGNPTLWLVTVDMTSKMVQSVSQCPGGQHLFGRPSSVSYYLNSCQSKSSDDTSNGGSQTDIEPPPVVIDDEQL</sequence>
<protein>
    <recommendedName>
        <fullName evidence="2">DUF1618 domain-containing protein</fullName>
    </recommendedName>
</protein>
<evidence type="ECO:0000313" key="4">
    <source>
        <dbReference type="Proteomes" id="UP000324897"/>
    </source>
</evidence>
<feature type="non-terminal residue" evidence="3">
    <location>
        <position position="1"/>
    </location>
</feature>
<feature type="compositionally biased region" description="Polar residues" evidence="1">
    <location>
        <begin position="402"/>
        <end position="416"/>
    </location>
</feature>
<reference evidence="3 4" key="1">
    <citation type="journal article" date="2019" name="Sci. Rep.">
        <title>A high-quality genome of Eragrostis curvula grass provides insights into Poaceae evolution and supports new strategies to enhance forage quality.</title>
        <authorList>
            <person name="Carballo J."/>
            <person name="Santos B.A.C.M."/>
            <person name="Zappacosta D."/>
            <person name="Garbus I."/>
            <person name="Selva J.P."/>
            <person name="Gallo C.A."/>
            <person name="Diaz A."/>
            <person name="Albertini E."/>
            <person name="Caccamo M."/>
            <person name="Echenique V."/>
        </authorList>
    </citation>
    <scope>NUCLEOTIDE SEQUENCE [LARGE SCALE GENOMIC DNA]</scope>
    <source>
        <strain evidence="4">cv. Victoria</strain>
        <tissue evidence="3">Leaf</tissue>
    </source>
</reference>
<dbReference type="EMBL" id="RWGY01001039">
    <property type="protein sequence ID" value="TVT97291.1"/>
    <property type="molecule type" value="Genomic_DNA"/>
</dbReference>
<dbReference type="Pfam" id="PF07762">
    <property type="entry name" value="DUF1618"/>
    <property type="match status" value="1"/>
</dbReference>
<proteinExistence type="predicted"/>
<feature type="domain" description="DUF1618" evidence="2">
    <location>
        <begin position="218"/>
        <end position="344"/>
    </location>
</feature>
<dbReference type="InterPro" id="IPR011676">
    <property type="entry name" value="DUF1618"/>
</dbReference>
<feature type="region of interest" description="Disordered" evidence="1">
    <location>
        <begin position="402"/>
        <end position="429"/>
    </location>
</feature>
<dbReference type="PANTHER" id="PTHR33074:SF124">
    <property type="entry name" value="DUF1618 DOMAIN-CONTAINING PROTEIN"/>
    <property type="match status" value="1"/>
</dbReference>
<accession>A0A5J9SDQ9</accession>
<dbReference type="OrthoDB" id="685097at2759"/>
<dbReference type="Gramene" id="TVT97291">
    <property type="protein sequence ID" value="TVT97291"/>
    <property type="gene ID" value="EJB05_57467"/>
</dbReference>
<evidence type="ECO:0000259" key="2">
    <source>
        <dbReference type="Pfam" id="PF07762"/>
    </source>
</evidence>
<name>A0A5J9SDQ9_9POAL</name>
<dbReference type="Proteomes" id="UP000324897">
    <property type="component" value="Unassembled WGS sequence"/>
</dbReference>